<comment type="caution">
    <text evidence="5">The sequence shown here is derived from an EMBL/GenBank/DDBJ whole genome shotgun (WGS) entry which is preliminary data.</text>
</comment>
<keyword evidence="3" id="KW-0408">Iron</keyword>
<dbReference type="GO" id="GO:0008168">
    <property type="term" value="F:methyltransferase activity"/>
    <property type="evidence" value="ECO:0007669"/>
    <property type="project" value="InterPro"/>
</dbReference>
<dbReference type="PANTHER" id="PTHR13184:SF5">
    <property type="entry name" value="METHYLTRANSFERASE-LIKE PROTEIN 17, MITOCHONDRIAL"/>
    <property type="match status" value="1"/>
</dbReference>
<dbReference type="GO" id="GO:0046872">
    <property type="term" value="F:metal ion binding"/>
    <property type="evidence" value="ECO:0007669"/>
    <property type="project" value="UniProtKB-KW"/>
</dbReference>
<accession>A0A917A009</accession>
<dbReference type="InterPro" id="IPR015324">
    <property type="entry name" value="Ribosomal_Rsm22-like"/>
</dbReference>
<reference evidence="5" key="2">
    <citation type="submission" date="2020-09" db="EMBL/GenBank/DDBJ databases">
        <authorList>
            <person name="Sun Q."/>
            <person name="Zhou Y."/>
        </authorList>
    </citation>
    <scope>NUCLEOTIDE SEQUENCE</scope>
    <source>
        <strain evidence="5">CGMCC 1.15367</strain>
    </source>
</reference>
<dbReference type="SUPFAM" id="SSF53335">
    <property type="entry name" value="S-adenosyl-L-methionine-dependent methyltransferases"/>
    <property type="match status" value="1"/>
</dbReference>
<dbReference type="GO" id="GO:0003735">
    <property type="term" value="F:structural constituent of ribosome"/>
    <property type="evidence" value="ECO:0007669"/>
    <property type="project" value="TreeGrafter"/>
</dbReference>
<protein>
    <recommendedName>
        <fullName evidence="7">Small ribosomal subunit Rsm22</fullName>
    </recommendedName>
</protein>
<dbReference type="GO" id="GO:0006412">
    <property type="term" value="P:translation"/>
    <property type="evidence" value="ECO:0007669"/>
    <property type="project" value="InterPro"/>
</dbReference>
<dbReference type="Pfam" id="PF09243">
    <property type="entry name" value="Rsm22"/>
    <property type="match status" value="1"/>
</dbReference>
<dbReference type="EMBL" id="BMIQ01000009">
    <property type="protein sequence ID" value="GGE20557.1"/>
    <property type="molecule type" value="Genomic_DNA"/>
</dbReference>
<reference evidence="5" key="1">
    <citation type="journal article" date="2014" name="Int. J. Syst. Evol. Microbiol.">
        <title>Complete genome sequence of Corynebacterium casei LMG S-19264T (=DSM 44701T), isolated from a smear-ripened cheese.</title>
        <authorList>
            <consortium name="US DOE Joint Genome Institute (JGI-PGF)"/>
            <person name="Walter F."/>
            <person name="Albersmeier A."/>
            <person name="Kalinowski J."/>
            <person name="Ruckert C."/>
        </authorList>
    </citation>
    <scope>NUCLEOTIDE SEQUENCE</scope>
    <source>
        <strain evidence="5">CGMCC 1.15367</strain>
    </source>
</reference>
<keyword evidence="1" id="KW-0479">Metal-binding</keyword>
<dbReference type="Gene3D" id="3.40.50.150">
    <property type="entry name" value="Vaccinia Virus protein VP39"/>
    <property type="match status" value="1"/>
</dbReference>
<dbReference type="InterPro" id="IPR029063">
    <property type="entry name" value="SAM-dependent_MTases_sf"/>
</dbReference>
<evidence type="ECO:0000256" key="2">
    <source>
        <dbReference type="ARBA" id="ARBA00022946"/>
    </source>
</evidence>
<dbReference type="GO" id="GO:0051536">
    <property type="term" value="F:iron-sulfur cluster binding"/>
    <property type="evidence" value="ECO:0007669"/>
    <property type="project" value="UniProtKB-KW"/>
</dbReference>
<evidence type="ECO:0000256" key="1">
    <source>
        <dbReference type="ARBA" id="ARBA00022723"/>
    </source>
</evidence>
<keyword evidence="2" id="KW-0809">Transit peptide</keyword>
<name>A0A917A009_9HYPH</name>
<dbReference type="GO" id="GO:0015935">
    <property type="term" value="C:small ribosomal subunit"/>
    <property type="evidence" value="ECO:0007669"/>
    <property type="project" value="TreeGrafter"/>
</dbReference>
<evidence type="ECO:0000313" key="5">
    <source>
        <dbReference type="EMBL" id="GGE20557.1"/>
    </source>
</evidence>
<organism evidence="5 6">
    <name type="scientific">Aureimonas endophytica</name>
    <dbReference type="NCBI Taxonomy" id="2027858"/>
    <lineage>
        <taxon>Bacteria</taxon>
        <taxon>Pseudomonadati</taxon>
        <taxon>Pseudomonadota</taxon>
        <taxon>Alphaproteobacteria</taxon>
        <taxon>Hyphomicrobiales</taxon>
        <taxon>Aurantimonadaceae</taxon>
        <taxon>Aureimonas</taxon>
    </lineage>
</organism>
<evidence type="ECO:0000256" key="3">
    <source>
        <dbReference type="ARBA" id="ARBA00023004"/>
    </source>
</evidence>
<keyword evidence="4" id="KW-0411">Iron-sulfur</keyword>
<evidence type="ECO:0000313" key="6">
    <source>
        <dbReference type="Proteomes" id="UP000644699"/>
    </source>
</evidence>
<keyword evidence="6" id="KW-1185">Reference proteome</keyword>
<dbReference type="PANTHER" id="PTHR13184">
    <property type="entry name" value="37S RIBOSOMAL PROTEIN S22"/>
    <property type="match status" value="1"/>
</dbReference>
<dbReference type="Proteomes" id="UP000644699">
    <property type="component" value="Unassembled WGS sequence"/>
</dbReference>
<dbReference type="InterPro" id="IPR052571">
    <property type="entry name" value="Mt_RNA_Methyltransferase"/>
</dbReference>
<proteinExistence type="predicted"/>
<evidence type="ECO:0000256" key="4">
    <source>
        <dbReference type="ARBA" id="ARBA00023014"/>
    </source>
</evidence>
<dbReference type="AlphaFoldDB" id="A0A917A009"/>
<sequence>MADLPNWLAAAVEAHLAGRSRADLAARSSRISTAYRGGTASSAVVREAGDALAYAVARMPATYAAAAHVFAEIAALLPDFAPASLCDAGAGPGTAGFAAAECWPGLRRLVQVDHNPAFLALARDLGGAAPAGASPLALDQIRAELPKLKEELGRFDLVVLAYVLAEFDLAAAGALAARLWRAETGRLLVLIEPGTPEGYRRILAVRDRLIGEGARILAPCPHEAACPLVAPDWCHFAERLPRRRAHMAAKGAALPFEDEKFSYLVALREAAPPAREARILAPPEMTKPALRFKLCRPDGTAGPETVPRRDKPRFALARRLDWGDRLEGEAAGEVL</sequence>
<evidence type="ECO:0008006" key="7">
    <source>
        <dbReference type="Google" id="ProtNLM"/>
    </source>
</evidence>
<gene>
    <name evidence="5" type="ORF">GCM10011390_44820</name>
</gene>
<dbReference type="RefSeq" id="WP_188912498.1">
    <property type="nucleotide sequence ID" value="NZ_BMIQ01000009.1"/>
</dbReference>